<dbReference type="SUPFAM" id="SSF56219">
    <property type="entry name" value="DNase I-like"/>
    <property type="match status" value="1"/>
</dbReference>
<reference evidence="3" key="1">
    <citation type="submission" date="2023-10" db="EMBL/GenBank/DDBJ databases">
        <authorList>
            <person name="Chen Y."/>
            <person name="Shah S."/>
            <person name="Dougan E. K."/>
            <person name="Thang M."/>
            <person name="Chan C."/>
        </authorList>
    </citation>
    <scope>NUCLEOTIDE SEQUENCE [LARGE SCALE GENOMIC DNA]</scope>
</reference>
<evidence type="ECO:0000256" key="2">
    <source>
        <dbReference type="SAM" id="MobiDB-lite"/>
    </source>
</evidence>
<feature type="compositionally biased region" description="Basic and acidic residues" evidence="2">
    <location>
        <begin position="153"/>
        <end position="169"/>
    </location>
</feature>
<name>A0ABN9Y4R7_9DINO</name>
<comment type="caution">
    <text evidence="3">The sequence shown here is derived from an EMBL/GenBank/DDBJ whole genome shotgun (WGS) entry which is preliminary data.</text>
</comment>
<dbReference type="Proteomes" id="UP001189429">
    <property type="component" value="Unassembled WGS sequence"/>
</dbReference>
<feature type="coiled-coil region" evidence="1">
    <location>
        <begin position="357"/>
        <end position="384"/>
    </location>
</feature>
<evidence type="ECO:0000256" key="1">
    <source>
        <dbReference type="SAM" id="Coils"/>
    </source>
</evidence>
<protein>
    <submittedName>
        <fullName evidence="3">Uncharacterized protein</fullName>
    </submittedName>
</protein>
<keyword evidence="1" id="KW-0175">Coiled coil</keyword>
<feature type="region of interest" description="Disordered" evidence="2">
    <location>
        <begin position="135"/>
        <end position="177"/>
    </location>
</feature>
<sequence>MTQNILEYNLRVQTVLDYKMQFVEPPNVLVNRIDTIIAKLFRFPRAAGPAWAGFHIDQLGFPRCTPIECYGLSMMTRFALTTCSVWRGVLAATRALAENRLSVVRVVGPLTHDWWKAPLLALNLERAADFHPSWQRQGIGDMTKGDSNAGKGKGKDKDKDKDKQYKQYRSDGATGSDQQGFAQIATALQTMTSSLDTLQIENKDGIAKQLTSVATALQAAASSPAQVPKSRALRLAEAARKLENANKKYKWAFDAKQSADEKAKKATELLTARADDVLNAEKEIEMIQQEGKEKPKSIFDQLLNADTELIQPSEIEIAEVEAHFQYDEDMDEEGKRQVELAKKQVLEHLRQTASTFRGQLKDHLQQAKEKAQQERATITQAYKKRKAQLNDVEYELQKYGFSAVFTAARQSEKSQKGTHGGTAVITKGHLKATSFRHKARAGTTSSVTTNQGPCDIDMIDWTPVTLHLKGTSLLIISLYLDPNASLVDGVNARKLTSLAAFLHTTPMPWIICGDFNCEFDALEKTGWPTALGATGVVQVPEGQNTCFLGDATPSNIDYALVNECRRSCMPKAFPHPKLPKKTNPNSKTAKKKKKAALPVLDESDIPSDDVPAETDTMRWEALGPDGWKRHQTGAIEDVETSGPVPRQVAHMDIEDIDPFDDLDANLISSDSDMLMPEDVEGAWDTPVAMDTTQKAANTNETMNDQNAAATNSSDLSKETQRTTSQTMEQRIADKAAGVDTASMGDTWEVAAQLQALESTDTAPEYIKQSAAYKTDPNGAERLGRQYHQFIGTLEKFYCMVYKVVPLDILQGMAAQAAHEKRTAIKQDMRDSSKQYSLWLAQAEKTIGVLHRITKRLITDECADALDVWETVLLAGIEKFYDSLRIDKVAPAALQMNFPAKPLYLMMPQHSATRVLRCHGAFSEPILPDKSILAGSRHANNVAKTVVYAAMAKFTGTTCLPRPIPRAWFDDVSIRIVGSRKQITTATVESTKILFLALGEQGLKLADKTTLLATSYSDAKKIQKQLKTANVTIKISTEAQIGDAGGVAGHGYDYGNKATATNSQLDNLDPSQVVYKGWHNRRFEKCGEVGTNGDLWQQIGQELAMRGGVESIQLHHINSHLSWEDAEAKGFPRHAWYGNGQADRFADAAAENHDIDSAQMGCYEWVNSTAALVRRRPQLAKSACHGSARLRKMRAEKGAFEADGPSSGRLASLASPRERGGGGDVREECSKTFHLASEERWQGYLEACREAFAELEEPARRALRYADRSGQLLDLIERGRQGEGRPDQARPKVISCPEARSPRALPSSTPEACAGGLRPKTWEELREEHPADHASYLEAGFAPLKVPSALMRGEVTKFDARELLPARIPKGADEVPVWEGDGLSRTGGGARCSRWLNLFTTRFPRWGPRSLRARLARRLVVPALLRLACPFPGARALTLREYGRLSERFHLEEVPYSNFADRRAEAQKVAKRIRAGRGPNNQMAGVSNVNIRRRKSGANIQGPFKQLMGALHVLAVPSLECILMPSRAWQSIRHAPTSRRLAPIWRRLASTRADERRPAGVSIRCHGEAPAGCHRAPSGARWSAHPVLGAALGSPAGCA</sequence>
<evidence type="ECO:0000313" key="4">
    <source>
        <dbReference type="Proteomes" id="UP001189429"/>
    </source>
</evidence>
<proteinExistence type="predicted"/>
<feature type="region of interest" description="Disordered" evidence="2">
    <location>
        <begin position="1197"/>
        <end position="1225"/>
    </location>
</feature>
<gene>
    <name evidence="3" type="ORF">PCOR1329_LOCUS81475</name>
</gene>
<dbReference type="EMBL" id="CAUYUJ010021626">
    <property type="protein sequence ID" value="CAK0905952.1"/>
    <property type="molecule type" value="Genomic_DNA"/>
</dbReference>
<dbReference type="InterPro" id="IPR036691">
    <property type="entry name" value="Endo/exonu/phosph_ase_sf"/>
</dbReference>
<accession>A0ABN9Y4R7</accession>
<keyword evidence="4" id="KW-1185">Reference proteome</keyword>
<organism evidence="3 4">
    <name type="scientific">Prorocentrum cordatum</name>
    <dbReference type="NCBI Taxonomy" id="2364126"/>
    <lineage>
        <taxon>Eukaryota</taxon>
        <taxon>Sar</taxon>
        <taxon>Alveolata</taxon>
        <taxon>Dinophyceae</taxon>
        <taxon>Prorocentrales</taxon>
        <taxon>Prorocentraceae</taxon>
        <taxon>Prorocentrum</taxon>
    </lineage>
</organism>
<feature type="compositionally biased region" description="Polar residues" evidence="2">
    <location>
        <begin position="696"/>
        <end position="714"/>
    </location>
</feature>
<evidence type="ECO:0000313" key="3">
    <source>
        <dbReference type="EMBL" id="CAK0905952.1"/>
    </source>
</evidence>
<feature type="compositionally biased region" description="Basic and acidic residues" evidence="2">
    <location>
        <begin position="1215"/>
        <end position="1225"/>
    </location>
</feature>
<feature type="region of interest" description="Disordered" evidence="2">
    <location>
        <begin position="696"/>
        <end position="728"/>
    </location>
</feature>
<dbReference type="Gene3D" id="3.60.10.10">
    <property type="entry name" value="Endonuclease/exonuclease/phosphatase"/>
    <property type="match status" value="1"/>
</dbReference>
<feature type="region of interest" description="Disordered" evidence="2">
    <location>
        <begin position="574"/>
        <end position="596"/>
    </location>
</feature>